<evidence type="ECO:0000256" key="1">
    <source>
        <dbReference type="SAM" id="MobiDB-lite"/>
    </source>
</evidence>
<dbReference type="EMBL" id="MU856864">
    <property type="protein sequence ID" value="KAK4156613.1"/>
    <property type="molecule type" value="Genomic_DNA"/>
</dbReference>
<organism evidence="2 3">
    <name type="scientific">Chaetomidium leptoderma</name>
    <dbReference type="NCBI Taxonomy" id="669021"/>
    <lineage>
        <taxon>Eukaryota</taxon>
        <taxon>Fungi</taxon>
        <taxon>Dikarya</taxon>
        <taxon>Ascomycota</taxon>
        <taxon>Pezizomycotina</taxon>
        <taxon>Sordariomycetes</taxon>
        <taxon>Sordariomycetidae</taxon>
        <taxon>Sordariales</taxon>
        <taxon>Chaetomiaceae</taxon>
        <taxon>Chaetomidium</taxon>
    </lineage>
</organism>
<reference evidence="2" key="1">
    <citation type="journal article" date="2023" name="Mol. Phylogenet. Evol.">
        <title>Genome-scale phylogeny and comparative genomics of the fungal order Sordariales.</title>
        <authorList>
            <person name="Hensen N."/>
            <person name="Bonometti L."/>
            <person name="Westerberg I."/>
            <person name="Brannstrom I.O."/>
            <person name="Guillou S."/>
            <person name="Cros-Aarteil S."/>
            <person name="Calhoun S."/>
            <person name="Haridas S."/>
            <person name="Kuo A."/>
            <person name="Mondo S."/>
            <person name="Pangilinan J."/>
            <person name="Riley R."/>
            <person name="LaButti K."/>
            <person name="Andreopoulos B."/>
            <person name="Lipzen A."/>
            <person name="Chen C."/>
            <person name="Yan M."/>
            <person name="Daum C."/>
            <person name="Ng V."/>
            <person name="Clum A."/>
            <person name="Steindorff A."/>
            <person name="Ohm R.A."/>
            <person name="Martin F."/>
            <person name="Silar P."/>
            <person name="Natvig D.O."/>
            <person name="Lalanne C."/>
            <person name="Gautier V."/>
            <person name="Ament-Velasquez S.L."/>
            <person name="Kruys A."/>
            <person name="Hutchinson M.I."/>
            <person name="Powell A.J."/>
            <person name="Barry K."/>
            <person name="Miller A.N."/>
            <person name="Grigoriev I.V."/>
            <person name="Debuchy R."/>
            <person name="Gladieux P."/>
            <person name="Hiltunen Thoren M."/>
            <person name="Johannesson H."/>
        </authorList>
    </citation>
    <scope>NUCLEOTIDE SEQUENCE</scope>
    <source>
        <strain evidence="2">CBS 538.74</strain>
    </source>
</reference>
<reference evidence="2" key="2">
    <citation type="submission" date="2023-05" db="EMBL/GenBank/DDBJ databases">
        <authorList>
            <consortium name="Lawrence Berkeley National Laboratory"/>
            <person name="Steindorff A."/>
            <person name="Hensen N."/>
            <person name="Bonometti L."/>
            <person name="Westerberg I."/>
            <person name="Brannstrom I.O."/>
            <person name="Guillou S."/>
            <person name="Cros-Aarteil S."/>
            <person name="Calhoun S."/>
            <person name="Haridas S."/>
            <person name="Kuo A."/>
            <person name="Mondo S."/>
            <person name="Pangilinan J."/>
            <person name="Riley R."/>
            <person name="Labutti K."/>
            <person name="Andreopoulos B."/>
            <person name="Lipzen A."/>
            <person name="Chen C."/>
            <person name="Yanf M."/>
            <person name="Daum C."/>
            <person name="Ng V."/>
            <person name="Clum A."/>
            <person name="Ohm R."/>
            <person name="Martin F."/>
            <person name="Silar P."/>
            <person name="Natvig D."/>
            <person name="Lalanne C."/>
            <person name="Gautier V."/>
            <person name="Ament-Velasquez S.L."/>
            <person name="Kruys A."/>
            <person name="Hutchinson M.I."/>
            <person name="Powell A.J."/>
            <person name="Barry K."/>
            <person name="Miller A.N."/>
            <person name="Grigoriev I.V."/>
            <person name="Debuchy R."/>
            <person name="Gladieux P."/>
            <person name="Thoren M.H."/>
            <person name="Johannesson H."/>
        </authorList>
    </citation>
    <scope>NUCLEOTIDE SEQUENCE</scope>
    <source>
        <strain evidence="2">CBS 538.74</strain>
    </source>
</reference>
<dbReference type="AlphaFoldDB" id="A0AAN6VRS9"/>
<evidence type="ECO:0000313" key="3">
    <source>
        <dbReference type="Proteomes" id="UP001302745"/>
    </source>
</evidence>
<feature type="compositionally biased region" description="Low complexity" evidence="1">
    <location>
        <begin position="17"/>
        <end position="26"/>
    </location>
</feature>
<feature type="compositionally biased region" description="Basic and acidic residues" evidence="1">
    <location>
        <begin position="44"/>
        <end position="57"/>
    </location>
</feature>
<keyword evidence="3" id="KW-1185">Reference proteome</keyword>
<comment type="caution">
    <text evidence="2">The sequence shown here is derived from an EMBL/GenBank/DDBJ whole genome shotgun (WGS) entry which is preliminary data.</text>
</comment>
<protein>
    <submittedName>
        <fullName evidence="2">Uncharacterized protein</fullName>
    </submittedName>
</protein>
<feature type="region of interest" description="Disordered" evidence="1">
    <location>
        <begin position="1"/>
        <end position="67"/>
    </location>
</feature>
<feature type="region of interest" description="Disordered" evidence="1">
    <location>
        <begin position="118"/>
        <end position="163"/>
    </location>
</feature>
<gene>
    <name evidence="2" type="ORF">C8A00DRAFT_30466</name>
</gene>
<feature type="compositionally biased region" description="Low complexity" evidence="1">
    <location>
        <begin position="126"/>
        <end position="152"/>
    </location>
</feature>
<proteinExistence type="predicted"/>
<evidence type="ECO:0000313" key="2">
    <source>
        <dbReference type="EMBL" id="KAK4156613.1"/>
    </source>
</evidence>
<dbReference type="Proteomes" id="UP001302745">
    <property type="component" value="Unassembled WGS sequence"/>
</dbReference>
<sequence>MEASSEIDFSFEPLNIPDSPDSPDSLDSPDDPDSPDSLNSRNWAEAERQRELRDRQPRRARQAHPSPRLAAVILRRVAFLEFRVRAQKLPVHERYKPLVPSPLRNEITWSSLMDPDLSDAETIADSPSSSSSFFSGSDLSSSSESASTSVKSNDSDCQQDTTE</sequence>
<accession>A0AAN6VRS9</accession>
<name>A0AAN6VRS9_9PEZI</name>